<dbReference type="SUPFAM" id="SSF88874">
    <property type="entry name" value="Receptor-binding domain of short tail fibre protein gp12"/>
    <property type="match status" value="2"/>
</dbReference>
<evidence type="ECO:0000313" key="5">
    <source>
        <dbReference type="Proteomes" id="UP000215738"/>
    </source>
</evidence>
<evidence type="ECO:0000256" key="1">
    <source>
        <dbReference type="SAM" id="MobiDB-lite"/>
    </source>
</evidence>
<reference evidence="3 5" key="1">
    <citation type="submission" date="2017-07" db="EMBL/GenBank/DDBJ databases">
        <title>Virulence factors identified in Actinobacillus seminis.</title>
        <authorList>
            <person name="Negrete-Abascal E."/>
            <person name="Vaca-Pacheco S."/>
            <person name="Montes-Garcia F."/>
            <person name="Leyto-Gil A.M."/>
            <person name="Fragoso-Garcia E."/>
            <person name="Carvente-Garcia R."/>
            <person name="Perez-Agueros S."/>
            <person name="Castelan-Sanchez H.G."/>
            <person name="Garcia-Molina A."/>
            <person name="Villamar T.E."/>
            <person name="Vazquez-Cruz C."/>
        </authorList>
    </citation>
    <scope>NUCLEOTIDE SEQUENCE [LARGE SCALE GENOMIC DNA]</scope>
    <source>
        <strain evidence="3 5">ATCC 15768</strain>
    </source>
</reference>
<dbReference type="InterPro" id="IPR011083">
    <property type="entry name" value="Phage_tail_collar_dom"/>
</dbReference>
<dbReference type="GO" id="GO:0019062">
    <property type="term" value="P:virion attachment to host cell"/>
    <property type="evidence" value="ECO:0007669"/>
    <property type="project" value="InterPro"/>
</dbReference>
<evidence type="ECO:0000259" key="2">
    <source>
        <dbReference type="Pfam" id="PF07484"/>
    </source>
</evidence>
<dbReference type="Gene3D" id="3.90.1340.10">
    <property type="entry name" value="Phage tail collar domain"/>
    <property type="match status" value="2"/>
</dbReference>
<gene>
    <name evidence="3" type="ORF">CFY87_09425</name>
    <name evidence="4" type="ORF">NCTC10851_01588</name>
</gene>
<dbReference type="OrthoDB" id="5684821at2"/>
<proteinExistence type="predicted"/>
<organism evidence="4 6">
    <name type="scientific">Actinobacillus seminis</name>
    <dbReference type="NCBI Taxonomy" id="722"/>
    <lineage>
        <taxon>Bacteria</taxon>
        <taxon>Pseudomonadati</taxon>
        <taxon>Pseudomonadota</taxon>
        <taxon>Gammaproteobacteria</taxon>
        <taxon>Pasteurellales</taxon>
        <taxon>Pasteurellaceae</taxon>
        <taxon>Actinobacillus</taxon>
    </lineage>
</organism>
<dbReference type="Proteomes" id="UP000254507">
    <property type="component" value="Unassembled WGS sequence"/>
</dbReference>
<dbReference type="GO" id="GO:0046718">
    <property type="term" value="P:symbiont entry into host cell"/>
    <property type="evidence" value="ECO:0007669"/>
    <property type="project" value="InterPro"/>
</dbReference>
<dbReference type="InterPro" id="IPR037053">
    <property type="entry name" value="Phage_tail_collar_dom_sf"/>
</dbReference>
<evidence type="ECO:0000313" key="6">
    <source>
        <dbReference type="Proteomes" id="UP000254507"/>
    </source>
</evidence>
<dbReference type="Pfam" id="PF07484">
    <property type="entry name" value="Collar"/>
    <property type="match status" value="2"/>
</dbReference>
<dbReference type="Pfam" id="PF03406">
    <property type="entry name" value="Phage_fiber_2"/>
    <property type="match status" value="1"/>
</dbReference>
<sequence length="677" mass="74948">MKTLLPEINSADKRFHAGNPATGEQGTRVTDMWLNDVQDRVRDVQAEAHYVLEKAGFIPVENKQTQLYEAIVKIIDDNRKKTSTTQKGEVQLTSDTGLDSEELGLTAKAGKVLAQGIAALRLAMNNYIPLKSRSSSVTSNDENGVATPKAVKTAYDKGVEAQTAADKAQTAADKAQRTAEVKAPVANPIFTTDKTYMDMDTIPSGTLFFRINERAANQPDNTYGYFDAQAWQFDVGDQKTQFIIYNDSDMKVRYKDDGQRWTSWNTMLTSKNLSDSVTNSARDIPASVGGVKIAYDRAVEAEKKGLPTGAVLGFAKGVTPTGFLKCDGTIFNRHTYPDLYRALGNKNTLPNLQRSDVGMLAYFPHDNIPAGWLPCDGESVTQAQYPELYRYLGNKYGANGKLPEAGNRFIRNAGAGLAVGTLQNDAIKTHEIQVPDSSTLGRNAGVFHYAERGGAHNSEYNILTYKGEEETRPKAIAFKLCIKAKNTFDDVIFWIKAFGEVQNAGVLDAGRIAQDLQDKADRRHTHTASQITDFSAATHRVINSAFTYQKIGGFEVRKYADGTMIQTCLHRRGSTEYNRNYNDYQDFVTLVYPVAFIEMPTVNVMPQLSHPYFDDSKNGLATNDKTKRLGSGVQEANDGSVGLTIDNNNKQCQFNYQNSKVFISEMTFHITAIGRWK</sequence>
<evidence type="ECO:0000313" key="4">
    <source>
        <dbReference type="EMBL" id="SUU37514.1"/>
    </source>
</evidence>
<evidence type="ECO:0000313" key="3">
    <source>
        <dbReference type="EMBL" id="OZN24452.1"/>
    </source>
</evidence>
<dbReference type="InParanoid" id="A0A263HBR7"/>
<feature type="domain" description="Phage tail collar" evidence="2">
    <location>
        <begin position="309"/>
        <end position="352"/>
    </location>
</feature>
<reference evidence="4 6" key="2">
    <citation type="submission" date="2018-06" db="EMBL/GenBank/DDBJ databases">
        <authorList>
            <consortium name="Pathogen Informatics"/>
            <person name="Doyle S."/>
        </authorList>
    </citation>
    <scope>NUCLEOTIDE SEQUENCE [LARGE SCALE GENOMIC DNA]</scope>
    <source>
        <strain evidence="4 6">NCTC10851</strain>
    </source>
</reference>
<protein>
    <submittedName>
        <fullName evidence="4">Phage Tail Collar Domain</fullName>
    </submittedName>
    <submittedName>
        <fullName evidence="3">Phage tail protein</fullName>
    </submittedName>
</protein>
<feature type="region of interest" description="Disordered" evidence="1">
    <location>
        <begin position="1"/>
        <end position="26"/>
    </location>
</feature>
<feature type="domain" description="Phage tail collar" evidence="2">
    <location>
        <begin position="358"/>
        <end position="410"/>
    </location>
</feature>
<dbReference type="InterPro" id="IPR005068">
    <property type="entry name" value="Phage_lambda_Stf-r2"/>
</dbReference>
<dbReference type="Proteomes" id="UP000215738">
    <property type="component" value="Unassembled WGS sequence"/>
</dbReference>
<dbReference type="RefSeq" id="WP_094946999.1">
    <property type="nucleotide sequence ID" value="NZ_NLFK01000009.1"/>
</dbReference>
<dbReference type="AlphaFoldDB" id="A0A263HBR7"/>
<accession>A0A263HBR7</accession>
<keyword evidence="5" id="KW-1185">Reference proteome</keyword>
<dbReference type="EMBL" id="NLFK01000009">
    <property type="protein sequence ID" value="OZN24452.1"/>
    <property type="molecule type" value="Genomic_DNA"/>
</dbReference>
<name>A0A263HBR7_9PAST</name>
<dbReference type="EMBL" id="UFSB01000001">
    <property type="protein sequence ID" value="SUU37514.1"/>
    <property type="molecule type" value="Genomic_DNA"/>
</dbReference>